<comment type="caution">
    <text evidence="3">The sequence shown here is derived from an EMBL/GenBank/DDBJ whole genome shotgun (WGS) entry which is preliminary data.</text>
</comment>
<feature type="transmembrane region" description="Helical" evidence="2">
    <location>
        <begin position="104"/>
        <end position="126"/>
    </location>
</feature>
<keyword evidence="2" id="KW-0472">Membrane</keyword>
<reference evidence="3 4" key="1">
    <citation type="submission" date="2018-09" db="EMBL/GenBank/DDBJ databases">
        <title>Novel species of Cryobacterium.</title>
        <authorList>
            <person name="Liu Q."/>
            <person name="Xin Y.-H."/>
        </authorList>
    </citation>
    <scope>NUCLEOTIDE SEQUENCE [LARGE SCALE GENOMIC DNA]</scope>
    <source>
        <strain evidence="3 4">Hh39</strain>
    </source>
</reference>
<keyword evidence="2" id="KW-1133">Transmembrane helix</keyword>
<dbReference type="AlphaFoldDB" id="A0A3A5MJ06"/>
<name>A0A3A5MJ06_9MICO</name>
<feature type="transmembrane region" description="Helical" evidence="2">
    <location>
        <begin position="12"/>
        <end position="29"/>
    </location>
</feature>
<evidence type="ECO:0000313" key="4">
    <source>
        <dbReference type="Proteomes" id="UP000272015"/>
    </source>
</evidence>
<evidence type="ECO:0000256" key="2">
    <source>
        <dbReference type="SAM" id="Phobius"/>
    </source>
</evidence>
<keyword evidence="2" id="KW-0812">Transmembrane</keyword>
<dbReference type="Proteomes" id="UP000272015">
    <property type="component" value="Unassembled WGS sequence"/>
</dbReference>
<sequence>METTDSSTNWTLNGWVWFALALVNAGLAEQKNRSRLAWFLGSILLGPIATALIVMMGRPTEAPAPTLHPFSDRADRYFSLAGVTSILTLGVIFLTFLGTTWYQLAGGVVAGIVGMTLSAVFVVRYYRVRSASRAQPHQIGSEPAAAASHAESEAPQG</sequence>
<accession>A0A3A5MJ06</accession>
<protein>
    <submittedName>
        <fullName evidence="3">Uncharacterized protein</fullName>
    </submittedName>
</protein>
<gene>
    <name evidence="3" type="ORF">D6T64_08795</name>
</gene>
<evidence type="ECO:0000313" key="3">
    <source>
        <dbReference type="EMBL" id="RJT88871.1"/>
    </source>
</evidence>
<feature type="region of interest" description="Disordered" evidence="1">
    <location>
        <begin position="137"/>
        <end position="157"/>
    </location>
</feature>
<evidence type="ECO:0000256" key="1">
    <source>
        <dbReference type="SAM" id="MobiDB-lite"/>
    </source>
</evidence>
<feature type="transmembrane region" description="Helical" evidence="2">
    <location>
        <begin position="36"/>
        <end position="57"/>
    </location>
</feature>
<proteinExistence type="predicted"/>
<organism evidence="3 4">
    <name type="scientific">Cryobacterium melibiosiphilum</name>
    <dbReference type="NCBI Taxonomy" id="995039"/>
    <lineage>
        <taxon>Bacteria</taxon>
        <taxon>Bacillati</taxon>
        <taxon>Actinomycetota</taxon>
        <taxon>Actinomycetes</taxon>
        <taxon>Micrococcales</taxon>
        <taxon>Microbacteriaceae</taxon>
        <taxon>Cryobacterium</taxon>
    </lineage>
</organism>
<keyword evidence="4" id="KW-1185">Reference proteome</keyword>
<feature type="transmembrane region" description="Helical" evidence="2">
    <location>
        <begin position="77"/>
        <end position="97"/>
    </location>
</feature>
<feature type="compositionally biased region" description="Low complexity" evidence="1">
    <location>
        <begin position="141"/>
        <end position="157"/>
    </location>
</feature>
<dbReference type="EMBL" id="QZVS01000079">
    <property type="protein sequence ID" value="RJT88871.1"/>
    <property type="molecule type" value="Genomic_DNA"/>
</dbReference>